<accession>A0A1M7PYQ4</accession>
<name>A0A1M7PYQ4_9BACT</name>
<dbReference type="EMBL" id="FRCY01000012">
    <property type="protein sequence ID" value="SHN22875.1"/>
    <property type="molecule type" value="Genomic_DNA"/>
</dbReference>
<gene>
    <name evidence="1" type="ORF">SAMN04488057_11225</name>
</gene>
<dbReference type="Proteomes" id="UP000184513">
    <property type="component" value="Unassembled WGS sequence"/>
</dbReference>
<proteinExistence type="predicted"/>
<dbReference type="InterPro" id="IPR010667">
    <property type="entry name" value="Phage_T4_Gp19"/>
</dbReference>
<dbReference type="NCBIfam" id="TIGR02241">
    <property type="entry name" value="conserved hypothetical phage tail region protein"/>
    <property type="match status" value="1"/>
</dbReference>
<evidence type="ECO:0000313" key="1">
    <source>
        <dbReference type="EMBL" id="SHN22875.1"/>
    </source>
</evidence>
<keyword evidence="2" id="KW-1185">Reference proteome</keyword>
<dbReference type="InterPro" id="IPR011747">
    <property type="entry name" value="CHP02241"/>
</dbReference>
<dbReference type="PANTHER" id="PTHR38009">
    <property type="entry name" value="CONSERVED HYPOTHETICAL PHAGE TAIL PROTEIN"/>
    <property type="match status" value="1"/>
</dbReference>
<dbReference type="GO" id="GO:0005198">
    <property type="term" value="F:structural molecule activity"/>
    <property type="evidence" value="ECO:0007669"/>
    <property type="project" value="InterPro"/>
</dbReference>
<reference evidence="1 2" key="1">
    <citation type="submission" date="2016-11" db="EMBL/GenBank/DDBJ databases">
        <authorList>
            <person name="Jaros S."/>
            <person name="Januszkiewicz K."/>
            <person name="Wedrychowicz H."/>
        </authorList>
    </citation>
    <scope>NUCLEOTIDE SEQUENCE [LARGE SCALE GENOMIC DNA]</scope>
    <source>
        <strain evidence="1 2">CGMCC 1.6102</strain>
    </source>
</reference>
<dbReference type="OrthoDB" id="73314at2"/>
<sequence>MAEEAEDNIWPLPKFYFEVDFGTGAAVPFQEVSGLETEPQRMEYRHGNNPVFAPIKMPGMIKYGCVTLKKGIFKSDHLFWDWFKKVRMNTIERRTLIIKLCDGNGIPTMTWTLNNAFPVKITSSDLKSDADEIAVEAIEISFEELSMSNG</sequence>
<dbReference type="Pfam" id="PF06841">
    <property type="entry name" value="Phage_T4_gp19"/>
    <property type="match status" value="1"/>
</dbReference>
<dbReference type="PANTHER" id="PTHR38009:SF1">
    <property type="entry name" value="CONSERVED HYPOTHETICAL PHAGE TAIL PROTEIN"/>
    <property type="match status" value="1"/>
</dbReference>
<dbReference type="RefSeq" id="WP_073096072.1">
    <property type="nucleotide sequence ID" value="NZ_FRCY01000012.1"/>
</dbReference>
<organism evidence="1 2">
    <name type="scientific">Cyclobacterium lianum</name>
    <dbReference type="NCBI Taxonomy" id="388280"/>
    <lineage>
        <taxon>Bacteria</taxon>
        <taxon>Pseudomonadati</taxon>
        <taxon>Bacteroidota</taxon>
        <taxon>Cytophagia</taxon>
        <taxon>Cytophagales</taxon>
        <taxon>Cyclobacteriaceae</taxon>
        <taxon>Cyclobacterium</taxon>
    </lineage>
</organism>
<dbReference type="AlphaFoldDB" id="A0A1M7PYQ4"/>
<evidence type="ECO:0000313" key="2">
    <source>
        <dbReference type="Proteomes" id="UP000184513"/>
    </source>
</evidence>
<dbReference type="STRING" id="388280.SAMN04488057_11225"/>
<protein>
    <submittedName>
        <fullName evidence="1">Conserved hypothetical phage tail region protein</fullName>
    </submittedName>
</protein>